<dbReference type="Pfam" id="PF07727">
    <property type="entry name" value="RVT_2"/>
    <property type="match status" value="1"/>
</dbReference>
<dbReference type="InterPro" id="IPR013103">
    <property type="entry name" value="RVT_2"/>
</dbReference>
<keyword evidence="3" id="KW-1185">Reference proteome</keyword>
<dbReference type="SUPFAM" id="SSF56672">
    <property type="entry name" value="DNA/RNA polymerases"/>
    <property type="match status" value="1"/>
</dbReference>
<dbReference type="Proteomes" id="UP001293254">
    <property type="component" value="Unassembled WGS sequence"/>
</dbReference>
<feature type="domain" description="Reverse transcriptase Ty1/copia-type" evidence="1">
    <location>
        <begin position="3"/>
        <end position="82"/>
    </location>
</feature>
<dbReference type="InterPro" id="IPR043502">
    <property type="entry name" value="DNA/RNA_pol_sf"/>
</dbReference>
<protein>
    <submittedName>
        <fullName evidence="2">Retrovirus-related Pol polyprotein from transposon RE1</fullName>
    </submittedName>
</protein>
<evidence type="ECO:0000313" key="2">
    <source>
        <dbReference type="EMBL" id="KAK4421891.1"/>
    </source>
</evidence>
<sequence length="128" mass="14272">MYILIYVDDIIIISSSSSATERFLSQLQADFALKDHGALHYFLGIEARQTSHGLILTQHKYIKDLLARTNMLHSKGVPTPMVPSDKLLLGSGDKLSPEDTTRYRSVVGALQYLSLTRADISFCVNRVC</sequence>
<name>A0AAE1Y270_9LAMI</name>
<reference evidence="2" key="1">
    <citation type="submission" date="2020-06" db="EMBL/GenBank/DDBJ databases">
        <authorList>
            <person name="Li T."/>
            <person name="Hu X."/>
            <person name="Zhang T."/>
            <person name="Song X."/>
            <person name="Zhang H."/>
            <person name="Dai N."/>
            <person name="Sheng W."/>
            <person name="Hou X."/>
            <person name="Wei L."/>
        </authorList>
    </citation>
    <scope>NUCLEOTIDE SEQUENCE</scope>
    <source>
        <strain evidence="2">3651</strain>
        <tissue evidence="2">Leaf</tissue>
    </source>
</reference>
<gene>
    <name evidence="2" type="ORF">Salat_2139700</name>
</gene>
<accession>A0AAE1Y270</accession>
<proteinExistence type="predicted"/>
<evidence type="ECO:0000313" key="3">
    <source>
        <dbReference type="Proteomes" id="UP001293254"/>
    </source>
</evidence>
<dbReference type="AlphaFoldDB" id="A0AAE1Y270"/>
<organism evidence="2 3">
    <name type="scientific">Sesamum alatum</name>
    <dbReference type="NCBI Taxonomy" id="300844"/>
    <lineage>
        <taxon>Eukaryota</taxon>
        <taxon>Viridiplantae</taxon>
        <taxon>Streptophyta</taxon>
        <taxon>Embryophyta</taxon>
        <taxon>Tracheophyta</taxon>
        <taxon>Spermatophyta</taxon>
        <taxon>Magnoliopsida</taxon>
        <taxon>eudicotyledons</taxon>
        <taxon>Gunneridae</taxon>
        <taxon>Pentapetalae</taxon>
        <taxon>asterids</taxon>
        <taxon>lamiids</taxon>
        <taxon>Lamiales</taxon>
        <taxon>Pedaliaceae</taxon>
        <taxon>Sesamum</taxon>
    </lineage>
</organism>
<evidence type="ECO:0000259" key="1">
    <source>
        <dbReference type="Pfam" id="PF07727"/>
    </source>
</evidence>
<comment type="caution">
    <text evidence="2">The sequence shown here is derived from an EMBL/GenBank/DDBJ whole genome shotgun (WGS) entry which is preliminary data.</text>
</comment>
<reference evidence="2" key="2">
    <citation type="journal article" date="2024" name="Plant">
        <title>Genomic evolution and insights into agronomic trait innovations of Sesamum species.</title>
        <authorList>
            <person name="Miao H."/>
            <person name="Wang L."/>
            <person name="Qu L."/>
            <person name="Liu H."/>
            <person name="Sun Y."/>
            <person name="Le M."/>
            <person name="Wang Q."/>
            <person name="Wei S."/>
            <person name="Zheng Y."/>
            <person name="Lin W."/>
            <person name="Duan Y."/>
            <person name="Cao H."/>
            <person name="Xiong S."/>
            <person name="Wang X."/>
            <person name="Wei L."/>
            <person name="Li C."/>
            <person name="Ma Q."/>
            <person name="Ju M."/>
            <person name="Zhao R."/>
            <person name="Li G."/>
            <person name="Mu C."/>
            <person name="Tian Q."/>
            <person name="Mei H."/>
            <person name="Zhang T."/>
            <person name="Gao T."/>
            <person name="Zhang H."/>
        </authorList>
    </citation>
    <scope>NUCLEOTIDE SEQUENCE</scope>
    <source>
        <strain evidence="2">3651</strain>
    </source>
</reference>
<dbReference type="EMBL" id="JACGWO010000008">
    <property type="protein sequence ID" value="KAK4421891.1"/>
    <property type="molecule type" value="Genomic_DNA"/>
</dbReference>